<keyword evidence="1" id="KW-0479">Metal-binding</keyword>
<dbReference type="SMART" id="SM00343">
    <property type="entry name" value="ZnF_C2HC"/>
    <property type="match status" value="2"/>
</dbReference>
<feature type="region of interest" description="Disordered" evidence="2">
    <location>
        <begin position="1"/>
        <end position="31"/>
    </location>
</feature>
<evidence type="ECO:0000256" key="1">
    <source>
        <dbReference type="PROSITE-ProRule" id="PRU00047"/>
    </source>
</evidence>
<protein>
    <recommendedName>
        <fullName evidence="3">CCHC-type domain-containing protein</fullName>
    </recommendedName>
</protein>
<keyword evidence="1" id="KW-0862">Zinc</keyword>
<proteinExistence type="predicted"/>
<evidence type="ECO:0000313" key="5">
    <source>
        <dbReference type="Proteomes" id="UP001549920"/>
    </source>
</evidence>
<feature type="compositionally biased region" description="Low complexity" evidence="2">
    <location>
        <begin position="269"/>
        <end position="282"/>
    </location>
</feature>
<sequence length="440" mass="47824">MEKSDKGPEEPISEVGSEGQNRPPSEGSSTGFLNSMEALFTRLLAATTQSASSVNHTNMVQLLPFNPDDADADVEGWCRVTEIIVNSKKLSGVDLLVALTSALKGRAAATLTKVRLDELTWDTVKQVLMAKFCQPKLIQDYFDDILRFQIGAKESASESAMRLWSLIERIPKVEMTEEVITGFVISVLCLRDNLIRRELNSSAIVTRAQLFRTLGSISLKRRAEPIDSHVETDQKRPRLSESKFHGICHRCGVSGHKQIDCRRPRQDTSSLRQASSSSLDQANIKPSSMSCYTCGKPGHVSTACPEKRSGGSAVKEVNTCEHRTSRGTLTASSDGSCRTLKYSHENLRSVPNGHEGLTELAASIMAAEEAVTAPDEQSGSDHDDNSETLSARSFDTLTADSTTLTAHSGPASVRSETISVDSEDEGPVTFEVEAEVHHSG</sequence>
<organism evidence="4 5">
    <name type="scientific">Loxostege sticticalis</name>
    <name type="common">Beet webworm moth</name>
    <dbReference type="NCBI Taxonomy" id="481309"/>
    <lineage>
        <taxon>Eukaryota</taxon>
        <taxon>Metazoa</taxon>
        <taxon>Ecdysozoa</taxon>
        <taxon>Arthropoda</taxon>
        <taxon>Hexapoda</taxon>
        <taxon>Insecta</taxon>
        <taxon>Pterygota</taxon>
        <taxon>Neoptera</taxon>
        <taxon>Endopterygota</taxon>
        <taxon>Lepidoptera</taxon>
        <taxon>Glossata</taxon>
        <taxon>Ditrysia</taxon>
        <taxon>Pyraloidea</taxon>
        <taxon>Crambidae</taxon>
        <taxon>Pyraustinae</taxon>
        <taxon>Loxostege</taxon>
    </lineage>
</organism>
<dbReference type="InterPro" id="IPR036875">
    <property type="entry name" value="Znf_CCHC_sf"/>
</dbReference>
<dbReference type="SUPFAM" id="SSF57756">
    <property type="entry name" value="Retrovirus zinc finger-like domains"/>
    <property type="match status" value="1"/>
</dbReference>
<dbReference type="EMBL" id="JBEUOH010000018">
    <property type="protein sequence ID" value="KAL0870284.1"/>
    <property type="molecule type" value="Genomic_DNA"/>
</dbReference>
<dbReference type="Proteomes" id="UP001549920">
    <property type="component" value="Unassembled WGS sequence"/>
</dbReference>
<evidence type="ECO:0000313" key="4">
    <source>
        <dbReference type="EMBL" id="KAL0870284.1"/>
    </source>
</evidence>
<dbReference type="Pfam" id="PF00098">
    <property type="entry name" value="zf-CCHC"/>
    <property type="match status" value="1"/>
</dbReference>
<dbReference type="PROSITE" id="PS50158">
    <property type="entry name" value="ZF_CCHC"/>
    <property type="match status" value="2"/>
</dbReference>
<dbReference type="Gene3D" id="4.10.60.10">
    <property type="entry name" value="Zinc finger, CCHC-type"/>
    <property type="match status" value="1"/>
</dbReference>
<feature type="region of interest" description="Disordered" evidence="2">
    <location>
        <begin position="401"/>
        <end position="427"/>
    </location>
</feature>
<feature type="region of interest" description="Disordered" evidence="2">
    <location>
        <begin position="262"/>
        <end position="284"/>
    </location>
</feature>
<feature type="domain" description="CCHC-type" evidence="3">
    <location>
        <begin position="291"/>
        <end position="306"/>
    </location>
</feature>
<feature type="domain" description="CCHC-type" evidence="3">
    <location>
        <begin position="248"/>
        <end position="263"/>
    </location>
</feature>
<comment type="caution">
    <text evidence="4">The sequence shown here is derived from an EMBL/GenBank/DDBJ whole genome shotgun (WGS) entry which is preliminary data.</text>
</comment>
<keyword evidence="5" id="KW-1185">Reference proteome</keyword>
<evidence type="ECO:0000256" key="2">
    <source>
        <dbReference type="SAM" id="MobiDB-lite"/>
    </source>
</evidence>
<name>A0ABR3HIP2_LOXSC</name>
<reference evidence="4 5" key="1">
    <citation type="submission" date="2024-06" db="EMBL/GenBank/DDBJ databases">
        <title>A chromosome-level genome assembly of beet webworm, Loxostege sticticalis.</title>
        <authorList>
            <person name="Zhang Y."/>
        </authorList>
    </citation>
    <scope>NUCLEOTIDE SEQUENCE [LARGE SCALE GENOMIC DNA]</scope>
    <source>
        <strain evidence="4">AQ026</strain>
        <tissue evidence="4">Whole body</tissue>
    </source>
</reference>
<feature type="compositionally biased region" description="Polar residues" evidence="2">
    <location>
        <begin position="18"/>
        <end position="31"/>
    </location>
</feature>
<keyword evidence="1" id="KW-0863">Zinc-finger</keyword>
<dbReference type="InterPro" id="IPR001878">
    <property type="entry name" value="Znf_CCHC"/>
</dbReference>
<evidence type="ECO:0000259" key="3">
    <source>
        <dbReference type="PROSITE" id="PS50158"/>
    </source>
</evidence>
<accession>A0ABR3HIP2</accession>
<gene>
    <name evidence="4" type="ORF">ABMA27_005309</name>
</gene>